<dbReference type="AlphaFoldDB" id="A0A1C2ECI3"/>
<sequence>MLLIALFLVPLTAGAQSDDKVVDIARDDPDMNAAIKHARATLDDFLKLAEAPPNDTQGYKLKVMVRDGDATEHFWVIPFSRTKEGFEGTLANEPQAVRNVVAGQTIQFTRDDISDWGYAKNGRQIGSFTVCAMFKQMPKEDVEFYRTNYGFDC</sequence>
<organism evidence="2 3">
    <name type="scientific">Mesorhizobium hungaricum</name>
    <dbReference type="NCBI Taxonomy" id="1566387"/>
    <lineage>
        <taxon>Bacteria</taxon>
        <taxon>Pseudomonadati</taxon>
        <taxon>Pseudomonadota</taxon>
        <taxon>Alphaproteobacteria</taxon>
        <taxon>Hyphomicrobiales</taxon>
        <taxon>Phyllobacteriaceae</taxon>
        <taxon>Mesorhizobium</taxon>
    </lineage>
</organism>
<dbReference type="EMBL" id="MDEO01000020">
    <property type="protein sequence ID" value="OCX24739.1"/>
    <property type="molecule type" value="Genomic_DNA"/>
</dbReference>
<name>A0A1C2ECI3_9HYPH</name>
<comment type="caution">
    <text evidence="2">The sequence shown here is derived from an EMBL/GenBank/DDBJ whole genome shotgun (WGS) entry which is preliminary data.</text>
</comment>
<dbReference type="Proteomes" id="UP000094412">
    <property type="component" value="Unassembled WGS sequence"/>
</dbReference>
<dbReference type="STRING" id="1566387.QV13_01600"/>
<accession>A0A1C2ECI3</accession>
<feature type="domain" description="DUF2314" evidence="1">
    <location>
        <begin position="28"/>
        <end position="152"/>
    </location>
</feature>
<dbReference type="Pfam" id="PF10077">
    <property type="entry name" value="DUF2314"/>
    <property type="match status" value="1"/>
</dbReference>
<protein>
    <recommendedName>
        <fullName evidence="1">DUF2314 domain-containing protein</fullName>
    </recommendedName>
</protein>
<evidence type="ECO:0000259" key="1">
    <source>
        <dbReference type="Pfam" id="PF10077"/>
    </source>
</evidence>
<evidence type="ECO:0000313" key="3">
    <source>
        <dbReference type="Proteomes" id="UP000094412"/>
    </source>
</evidence>
<reference evidence="2 3" key="1">
    <citation type="submission" date="2016-08" db="EMBL/GenBank/DDBJ databases">
        <title>Whole genome sequence of Mesorhizobium sp. strain UASWS1009 isolated from industrial sewage.</title>
        <authorList>
            <person name="Crovadore J."/>
            <person name="Calmin G."/>
            <person name="Chablais R."/>
            <person name="Cochard B."/>
            <person name="Lefort F."/>
        </authorList>
    </citation>
    <scope>NUCLEOTIDE SEQUENCE [LARGE SCALE GENOMIC DNA]</scope>
    <source>
        <strain evidence="2 3">UASWS1009</strain>
    </source>
</reference>
<gene>
    <name evidence="2" type="ORF">QV13_01600</name>
</gene>
<evidence type="ECO:0000313" key="2">
    <source>
        <dbReference type="EMBL" id="OCX24739.1"/>
    </source>
</evidence>
<proteinExistence type="predicted"/>
<dbReference type="InterPro" id="IPR018756">
    <property type="entry name" value="DUF2314"/>
</dbReference>
<keyword evidence="3" id="KW-1185">Reference proteome</keyword>